<dbReference type="InterPro" id="IPR036188">
    <property type="entry name" value="FAD/NAD-bd_sf"/>
</dbReference>
<proteinExistence type="inferred from homology"/>
<evidence type="ECO:0000256" key="1">
    <source>
        <dbReference type="ARBA" id="ARBA00005706"/>
    </source>
</evidence>
<dbReference type="InterPro" id="IPR006905">
    <property type="entry name" value="Flavin_halogenase"/>
</dbReference>
<dbReference type="EMBL" id="JBJQOH010000007">
    <property type="protein sequence ID" value="KAL3680188.1"/>
    <property type="molecule type" value="Genomic_DNA"/>
</dbReference>
<evidence type="ECO:0000256" key="4">
    <source>
        <dbReference type="SAM" id="MobiDB-lite"/>
    </source>
</evidence>
<comment type="caution">
    <text evidence="5">The sequence shown here is derived from an EMBL/GenBank/DDBJ whole genome shotgun (WGS) entry which is preliminary data.</text>
</comment>
<comment type="similarity">
    <text evidence="1">Belongs to the flavin-dependent halogenase family.</text>
</comment>
<accession>A0ABD3GLX4</accession>
<organism evidence="5 6">
    <name type="scientific">Riccia sorocarpa</name>
    <dbReference type="NCBI Taxonomy" id="122646"/>
    <lineage>
        <taxon>Eukaryota</taxon>
        <taxon>Viridiplantae</taxon>
        <taxon>Streptophyta</taxon>
        <taxon>Embryophyta</taxon>
        <taxon>Marchantiophyta</taxon>
        <taxon>Marchantiopsida</taxon>
        <taxon>Marchantiidae</taxon>
        <taxon>Marchantiales</taxon>
        <taxon>Ricciaceae</taxon>
        <taxon>Riccia</taxon>
    </lineage>
</organism>
<feature type="region of interest" description="Disordered" evidence="4">
    <location>
        <begin position="78"/>
        <end position="98"/>
    </location>
</feature>
<evidence type="ECO:0000313" key="6">
    <source>
        <dbReference type="Proteomes" id="UP001633002"/>
    </source>
</evidence>
<dbReference type="PANTHER" id="PTHR43747">
    <property type="entry name" value="FAD-BINDING PROTEIN"/>
    <property type="match status" value="1"/>
</dbReference>
<keyword evidence="2" id="KW-0560">Oxidoreductase</keyword>
<evidence type="ECO:0000313" key="5">
    <source>
        <dbReference type="EMBL" id="KAL3680188.1"/>
    </source>
</evidence>
<keyword evidence="6" id="KW-1185">Reference proteome</keyword>
<dbReference type="PANTHER" id="PTHR43747:SF5">
    <property type="entry name" value="FAD-BINDING DOMAIN-CONTAINING PROTEIN"/>
    <property type="match status" value="1"/>
</dbReference>
<gene>
    <name evidence="5" type="ORF">R1sor_023144</name>
</gene>
<sequence length="674" mass="76081">MLATSTQDLYSFFHLRILQQLVAKDRPRNLPFVTKSDAMISLDLVLNFPEPIFWLGYLSTCLCLTVVTVHLYLERPSPHASRSVPAEDDHEMGASSSEQTDVAIVGGNAMGLMTALFCEQACLTGTRITVFEREIEPKQSVGESGLSTLSRAMQSIGLDLAIQSSLFNLKSGLAFYHADDPSMHIEVTNLDYSFQFDRRTLSLLLQSLCRRRGVQINNGCHAEAIRPSDKAASDSMLHEDNMCRVRVKDRKNAKESIIYARVIIDASGARSQLVSKARFAYFNCNAVWTYYRSPQVLPNELQRFEQPTTKHISFREGWMWIIRLIDWSSTPTHLLQAYIEDIFDRQAQGRPLLSIDAAAEVFGLTYEYQFSVGFVIREDMDEKPSTGSSNEHSFRHWIEKYELVSRTLAPYTRVEGSSVHRRVAPAHYNTTPVRDGLTCVGDSVAFSNPFLSRGLNIGVVGCLTAAYAVAEGLARHSMKFVSDPTPRQIQLLDFMKQIPPMLGEDYRVWHSTFASREAYERVLLPYLMAGVGHLGQYRNAVESSSEVTFNLDEELFAYGLLLPFVKPMFTVASQLMIGYSASDNEGRMRVDAEIKKLSAGFIADLRCTFGKQPYSLFVPGYDDDLNRVGLEAYQTFVDEHSKKIGCFKSFFRCQDCKNWTAELLKHCSKCTLNE</sequence>
<evidence type="ECO:0000256" key="3">
    <source>
        <dbReference type="ARBA" id="ARBA00023033"/>
    </source>
</evidence>
<dbReference type="SUPFAM" id="SSF51905">
    <property type="entry name" value="FAD/NAD(P)-binding domain"/>
    <property type="match status" value="1"/>
</dbReference>
<dbReference type="Gene3D" id="3.50.50.60">
    <property type="entry name" value="FAD/NAD(P)-binding domain"/>
    <property type="match status" value="1"/>
</dbReference>
<dbReference type="Proteomes" id="UP001633002">
    <property type="component" value="Unassembled WGS sequence"/>
</dbReference>
<reference evidence="5 6" key="1">
    <citation type="submission" date="2024-09" db="EMBL/GenBank/DDBJ databases">
        <title>Chromosome-scale assembly of Riccia sorocarpa.</title>
        <authorList>
            <person name="Paukszto L."/>
        </authorList>
    </citation>
    <scope>NUCLEOTIDE SEQUENCE [LARGE SCALE GENOMIC DNA]</scope>
    <source>
        <strain evidence="5">LP-2024</strain>
        <tissue evidence="5">Aerial parts of the thallus</tissue>
    </source>
</reference>
<keyword evidence="3" id="KW-0503">Monooxygenase</keyword>
<dbReference type="GO" id="GO:0004497">
    <property type="term" value="F:monooxygenase activity"/>
    <property type="evidence" value="ECO:0007669"/>
    <property type="project" value="UniProtKB-KW"/>
</dbReference>
<dbReference type="Pfam" id="PF04820">
    <property type="entry name" value="Trp_halogenase"/>
    <property type="match status" value="2"/>
</dbReference>
<name>A0ABD3GLX4_9MARC</name>
<evidence type="ECO:0000256" key="2">
    <source>
        <dbReference type="ARBA" id="ARBA00023002"/>
    </source>
</evidence>
<protein>
    <submittedName>
        <fullName evidence="5">Uncharacterized protein</fullName>
    </submittedName>
</protein>
<dbReference type="AlphaFoldDB" id="A0ABD3GLX4"/>
<dbReference type="InterPro" id="IPR050816">
    <property type="entry name" value="Flavin-dep_Halogenase_NPB"/>
</dbReference>